<evidence type="ECO:0000256" key="3">
    <source>
        <dbReference type="ARBA" id="ARBA00004663"/>
    </source>
</evidence>
<evidence type="ECO:0000256" key="16">
    <source>
        <dbReference type="ARBA" id="ARBA00032853"/>
    </source>
</evidence>
<dbReference type="InterPro" id="IPR003805">
    <property type="entry name" value="CobS"/>
</dbReference>
<proteinExistence type="inferred from homology"/>
<dbReference type="NCBIfam" id="TIGR00317">
    <property type="entry name" value="cobS"/>
    <property type="match status" value="1"/>
</dbReference>
<feature type="transmembrane region" description="Helical" evidence="19">
    <location>
        <begin position="124"/>
        <end position="143"/>
    </location>
</feature>
<dbReference type="GO" id="GO:0009236">
    <property type="term" value="P:cobalamin biosynthetic process"/>
    <property type="evidence" value="ECO:0007669"/>
    <property type="project" value="UniProtKB-UniRule"/>
</dbReference>
<dbReference type="GO" id="GO:0051073">
    <property type="term" value="F:adenosylcobinamide-GDP ribazoletransferase activity"/>
    <property type="evidence" value="ECO:0007669"/>
    <property type="project" value="UniProtKB-UniRule"/>
</dbReference>
<comment type="subcellular location">
    <subcellularLocation>
        <location evidence="2 19">Cell membrane</location>
        <topology evidence="2 19">Multi-pass membrane protein</topology>
    </subcellularLocation>
</comment>
<keyword evidence="8 19" id="KW-0169">Cobalamin biosynthesis</keyword>
<dbReference type="GO" id="GO:0005886">
    <property type="term" value="C:plasma membrane"/>
    <property type="evidence" value="ECO:0007669"/>
    <property type="project" value="UniProtKB-SubCell"/>
</dbReference>
<dbReference type="OrthoDB" id="9794626at2"/>
<keyword evidence="21" id="KW-1185">Reference proteome</keyword>
<evidence type="ECO:0000256" key="1">
    <source>
        <dbReference type="ARBA" id="ARBA00001946"/>
    </source>
</evidence>
<evidence type="ECO:0000256" key="6">
    <source>
        <dbReference type="ARBA" id="ARBA00015850"/>
    </source>
</evidence>
<comment type="similarity">
    <text evidence="4 19">Belongs to the CobS family.</text>
</comment>
<evidence type="ECO:0000256" key="18">
    <source>
        <dbReference type="ARBA" id="ARBA00049504"/>
    </source>
</evidence>
<evidence type="ECO:0000256" key="2">
    <source>
        <dbReference type="ARBA" id="ARBA00004651"/>
    </source>
</evidence>
<comment type="catalytic activity">
    <reaction evidence="17 19">
        <text>alpha-ribazole + adenosylcob(III)inamide-GDP = adenosylcob(III)alamin + GMP + H(+)</text>
        <dbReference type="Rhea" id="RHEA:16049"/>
        <dbReference type="ChEBI" id="CHEBI:10329"/>
        <dbReference type="ChEBI" id="CHEBI:15378"/>
        <dbReference type="ChEBI" id="CHEBI:18408"/>
        <dbReference type="ChEBI" id="CHEBI:58115"/>
        <dbReference type="ChEBI" id="CHEBI:60487"/>
        <dbReference type="EC" id="2.7.8.26"/>
    </reaction>
</comment>
<dbReference type="GO" id="GO:0008818">
    <property type="term" value="F:cobalamin 5'-phosphate synthase activity"/>
    <property type="evidence" value="ECO:0007669"/>
    <property type="project" value="UniProtKB-UniRule"/>
</dbReference>
<evidence type="ECO:0000313" key="21">
    <source>
        <dbReference type="Proteomes" id="UP000278035"/>
    </source>
</evidence>
<reference evidence="21" key="1">
    <citation type="submission" date="2018-11" db="EMBL/GenBank/DDBJ databases">
        <title>Shewanella sp. M2.</title>
        <authorList>
            <person name="Hwang Y.J."/>
            <person name="Hwang C.Y."/>
        </authorList>
    </citation>
    <scope>NUCLEOTIDE SEQUENCE [LARGE SCALE GENOMIC DNA]</scope>
    <source>
        <strain evidence="21">LMG 19866</strain>
    </source>
</reference>
<dbReference type="Pfam" id="PF02654">
    <property type="entry name" value="CobS"/>
    <property type="match status" value="1"/>
</dbReference>
<comment type="pathway">
    <text evidence="3 19">Cofactor biosynthesis; adenosylcobalamin biosynthesis; adenosylcobalamin from cob(II)yrinate a,c-diamide: step 7/7.</text>
</comment>
<evidence type="ECO:0000256" key="13">
    <source>
        <dbReference type="ARBA" id="ARBA00023136"/>
    </source>
</evidence>
<evidence type="ECO:0000256" key="17">
    <source>
        <dbReference type="ARBA" id="ARBA00048623"/>
    </source>
</evidence>
<feature type="transmembrane region" description="Helical" evidence="19">
    <location>
        <begin position="16"/>
        <end position="34"/>
    </location>
</feature>
<evidence type="ECO:0000256" key="8">
    <source>
        <dbReference type="ARBA" id="ARBA00022573"/>
    </source>
</evidence>
<keyword evidence="11 19" id="KW-0460">Magnesium</keyword>
<evidence type="ECO:0000313" key="20">
    <source>
        <dbReference type="EMBL" id="AZG73300.1"/>
    </source>
</evidence>
<dbReference type="PANTHER" id="PTHR34148">
    <property type="entry name" value="ADENOSYLCOBINAMIDE-GDP RIBAZOLETRANSFERASE"/>
    <property type="match status" value="1"/>
</dbReference>
<keyword evidence="7 19" id="KW-1003">Cell membrane</keyword>
<dbReference type="Proteomes" id="UP000278035">
    <property type="component" value="Chromosome"/>
</dbReference>
<comment type="cofactor">
    <cofactor evidence="1 19">
        <name>Mg(2+)</name>
        <dbReference type="ChEBI" id="CHEBI:18420"/>
    </cofactor>
</comment>
<feature type="transmembrane region" description="Helical" evidence="19">
    <location>
        <begin position="55"/>
        <end position="88"/>
    </location>
</feature>
<evidence type="ECO:0000256" key="12">
    <source>
        <dbReference type="ARBA" id="ARBA00022989"/>
    </source>
</evidence>
<evidence type="ECO:0000256" key="4">
    <source>
        <dbReference type="ARBA" id="ARBA00010561"/>
    </source>
</evidence>
<keyword evidence="9 19" id="KW-0808">Transferase</keyword>
<accession>A0A3G8LX59</accession>
<gene>
    <name evidence="19 20" type="primary">cobS</name>
    <name evidence="20" type="ORF">EGC82_11310</name>
</gene>
<sequence>MSNNQLAPENSKVYSAWHPILILTAIGFLTRISMPKWVGFSQQDVANASRWFSLVGLLVGCFLGCCLWLLTPLFGQAIAVALTIIIGWRLTGGFHEDGLADVCDGFWGAWQRDRKLEIMKDSQIGAYGVLALIGSFSLKLLILSQLPLMLAVFGLICSHTAGRAGVGCMPALLPYARVDGPSKTPQRKLIPSNSVLVILVLIAAIPLCLFPINASFFLCCSWIIGFWLMFRLMKQHLQGYTGDTLGATEQVIEIVTLLTLVLLNNCGVL</sequence>
<evidence type="ECO:0000256" key="14">
    <source>
        <dbReference type="ARBA" id="ARBA00025228"/>
    </source>
</evidence>
<keyword evidence="10 19" id="KW-0812">Transmembrane</keyword>
<dbReference type="EMBL" id="CP034015">
    <property type="protein sequence ID" value="AZG73300.1"/>
    <property type="molecule type" value="Genomic_DNA"/>
</dbReference>
<evidence type="ECO:0000256" key="19">
    <source>
        <dbReference type="HAMAP-Rule" id="MF_00719"/>
    </source>
</evidence>
<dbReference type="UniPathway" id="UPA00148">
    <property type="reaction ID" value="UER00238"/>
</dbReference>
<dbReference type="KEGG" id="slj:EGC82_11310"/>
<evidence type="ECO:0000256" key="9">
    <source>
        <dbReference type="ARBA" id="ARBA00022679"/>
    </source>
</evidence>
<comment type="function">
    <text evidence="14 19">Joins adenosylcobinamide-GDP and alpha-ribazole to generate adenosylcobalamin (Ado-cobalamin). Also synthesizes adenosylcobalamin 5'-phosphate from adenosylcobinamide-GDP and alpha-ribazole 5'-phosphate.</text>
</comment>
<evidence type="ECO:0000256" key="5">
    <source>
        <dbReference type="ARBA" id="ARBA00013200"/>
    </source>
</evidence>
<dbReference type="RefSeq" id="WP_124730857.1">
    <property type="nucleotide sequence ID" value="NZ_CBCSKC010000064.1"/>
</dbReference>
<keyword evidence="13 19" id="KW-0472">Membrane</keyword>
<dbReference type="AlphaFoldDB" id="A0A3G8LX59"/>
<dbReference type="HAMAP" id="MF_00719">
    <property type="entry name" value="CobS"/>
    <property type="match status" value="1"/>
</dbReference>
<comment type="catalytic activity">
    <reaction evidence="18 19">
        <text>alpha-ribazole 5'-phosphate + adenosylcob(III)inamide-GDP = adenosylcob(III)alamin 5'-phosphate + GMP + H(+)</text>
        <dbReference type="Rhea" id="RHEA:23560"/>
        <dbReference type="ChEBI" id="CHEBI:15378"/>
        <dbReference type="ChEBI" id="CHEBI:57918"/>
        <dbReference type="ChEBI" id="CHEBI:58115"/>
        <dbReference type="ChEBI" id="CHEBI:60487"/>
        <dbReference type="ChEBI" id="CHEBI:60493"/>
        <dbReference type="EC" id="2.7.8.26"/>
    </reaction>
</comment>
<organism evidence="20 21">
    <name type="scientific">Shewanella livingstonensis</name>
    <dbReference type="NCBI Taxonomy" id="150120"/>
    <lineage>
        <taxon>Bacteria</taxon>
        <taxon>Pseudomonadati</taxon>
        <taxon>Pseudomonadota</taxon>
        <taxon>Gammaproteobacteria</taxon>
        <taxon>Alteromonadales</taxon>
        <taxon>Shewanellaceae</taxon>
        <taxon>Shewanella</taxon>
    </lineage>
</organism>
<feature type="transmembrane region" description="Helical" evidence="19">
    <location>
        <begin position="195"/>
        <end position="228"/>
    </location>
</feature>
<dbReference type="EC" id="2.7.8.26" evidence="5 19"/>
<protein>
    <recommendedName>
        <fullName evidence="6 19">Adenosylcobinamide-GDP ribazoletransferase</fullName>
        <ecNumber evidence="5 19">2.7.8.26</ecNumber>
    </recommendedName>
    <alternativeName>
        <fullName evidence="16 19">Cobalamin synthase</fullName>
    </alternativeName>
    <alternativeName>
        <fullName evidence="15 19">Cobalamin-5'-phosphate synthase</fullName>
    </alternativeName>
</protein>
<evidence type="ECO:0000256" key="7">
    <source>
        <dbReference type="ARBA" id="ARBA00022475"/>
    </source>
</evidence>
<dbReference type="PANTHER" id="PTHR34148:SF1">
    <property type="entry name" value="ADENOSYLCOBINAMIDE-GDP RIBAZOLETRANSFERASE"/>
    <property type="match status" value="1"/>
</dbReference>
<keyword evidence="12 19" id="KW-1133">Transmembrane helix</keyword>
<evidence type="ECO:0000256" key="10">
    <source>
        <dbReference type="ARBA" id="ARBA00022692"/>
    </source>
</evidence>
<name>A0A3G8LX59_9GAMM</name>
<evidence type="ECO:0000256" key="11">
    <source>
        <dbReference type="ARBA" id="ARBA00022842"/>
    </source>
</evidence>
<evidence type="ECO:0000256" key="15">
    <source>
        <dbReference type="ARBA" id="ARBA00032605"/>
    </source>
</evidence>